<sequence>MSGDDYLALLKRARERLPDDISKVSRFELPEIDVLYEGKTTVWRNFGDVADVIRREHLAFFQYMIRELGTAGTMDGRRAMFKGRVVKKNIEDKLGSFLNAYVYCQECHSPDTRLVREGRTTVLRCDACGGHRPVAVRKAKRTTRESAALQEGKIYDVLIEDIGKKGDGVAKLGNYTIFVTGAPKGAEMKILIEKVTGNIAYARPHVE</sequence>
<evidence type="ECO:0000256" key="4">
    <source>
        <dbReference type="ARBA" id="ARBA00022314"/>
    </source>
</evidence>
<comment type="function">
    <text evidence="1">eIF-2 functions in the early steps of protein synthesis by forming a ternary complex with GTP and initiator tRNA.</text>
</comment>
<comment type="caution">
    <text evidence="10">The sequence shown here is derived from an EMBL/GenBank/DDBJ whole genome shotgun (WGS) entry which is preliminary data.</text>
</comment>
<evidence type="ECO:0000256" key="8">
    <source>
        <dbReference type="ARBA" id="ARBA00032408"/>
    </source>
</evidence>
<dbReference type="Gene3D" id="2.40.50.140">
    <property type="entry name" value="Nucleic acid-binding proteins"/>
    <property type="match status" value="1"/>
</dbReference>
<dbReference type="Pfam" id="PF01873">
    <property type="entry name" value="eIF-5_eIF-2B"/>
    <property type="match status" value="1"/>
</dbReference>
<protein>
    <recommendedName>
        <fullName evidence="4">Translation initiation factor 2 subunit beta</fullName>
    </recommendedName>
    <alternativeName>
        <fullName evidence="7">aIF2-beta</fullName>
    </alternativeName>
    <alternativeName>
        <fullName evidence="8">eIF-2-beta</fullName>
    </alternativeName>
</protein>
<evidence type="ECO:0000256" key="5">
    <source>
        <dbReference type="ARBA" id="ARBA00022540"/>
    </source>
</evidence>
<dbReference type="SUPFAM" id="SSF50249">
    <property type="entry name" value="Nucleic acid-binding proteins"/>
    <property type="match status" value="1"/>
</dbReference>
<dbReference type="SMART" id="SM00653">
    <property type="entry name" value="eIF2B_5"/>
    <property type="match status" value="1"/>
</dbReference>
<dbReference type="PANTHER" id="PTHR23001">
    <property type="entry name" value="EUKARYOTIC TRANSLATION INITIATION FACTOR"/>
    <property type="match status" value="1"/>
</dbReference>
<dbReference type="SUPFAM" id="SSF100966">
    <property type="entry name" value="Translation initiation factor 2 beta, aIF2beta, N-terminal domain"/>
    <property type="match status" value="1"/>
</dbReference>
<proteinExistence type="inferred from homology"/>
<evidence type="ECO:0000256" key="3">
    <source>
        <dbReference type="ARBA" id="ARBA00011243"/>
    </source>
</evidence>
<dbReference type="EMBL" id="BARU01006550">
    <property type="protein sequence ID" value="GAH33573.1"/>
    <property type="molecule type" value="Genomic_DNA"/>
</dbReference>
<gene>
    <name evidence="10" type="ORF">S03H2_12885</name>
</gene>
<reference evidence="10" key="1">
    <citation type="journal article" date="2014" name="Front. Microbiol.">
        <title>High frequency of phylogenetically diverse reductive dehalogenase-homologous genes in deep subseafloor sedimentary metagenomes.</title>
        <authorList>
            <person name="Kawai M."/>
            <person name="Futagami T."/>
            <person name="Toyoda A."/>
            <person name="Takaki Y."/>
            <person name="Nishi S."/>
            <person name="Hori S."/>
            <person name="Arai W."/>
            <person name="Tsubouchi T."/>
            <person name="Morono Y."/>
            <person name="Uchiyama I."/>
            <person name="Ito T."/>
            <person name="Fujiyama A."/>
            <person name="Inagaki F."/>
            <person name="Takami H."/>
        </authorList>
    </citation>
    <scope>NUCLEOTIDE SEQUENCE</scope>
    <source>
        <strain evidence="10">Expedition CK06-06</strain>
    </source>
</reference>
<comment type="subunit">
    <text evidence="3">Heterotrimer composed of an alpha, a beta and a gamma chain.</text>
</comment>
<dbReference type="HAMAP" id="MF_00232">
    <property type="entry name" value="eIF_2_beta"/>
    <property type="match status" value="1"/>
</dbReference>
<feature type="domain" description="TRAM" evidence="9">
    <location>
        <begin position="148"/>
        <end position="206"/>
    </location>
</feature>
<evidence type="ECO:0000256" key="6">
    <source>
        <dbReference type="ARBA" id="ARBA00022917"/>
    </source>
</evidence>
<dbReference type="PROSITE" id="PS50926">
    <property type="entry name" value="TRAM"/>
    <property type="match status" value="1"/>
</dbReference>
<dbReference type="InterPro" id="IPR016190">
    <property type="entry name" value="Transl_init_fac_IF2/IF5_Zn-bd"/>
</dbReference>
<evidence type="ECO:0000256" key="2">
    <source>
        <dbReference type="ARBA" id="ARBA00010397"/>
    </source>
</evidence>
<dbReference type="NCBIfam" id="NF008993">
    <property type="entry name" value="PRK12336.1"/>
    <property type="match status" value="1"/>
</dbReference>
<keyword evidence="6" id="KW-0648">Protein biosynthesis</keyword>
<keyword evidence="5" id="KW-0396">Initiation factor</keyword>
<name>X1GKQ3_9ZZZZ</name>
<dbReference type="AlphaFoldDB" id="X1GKQ3"/>
<dbReference type="Pfam" id="PF01938">
    <property type="entry name" value="TRAM"/>
    <property type="match status" value="1"/>
</dbReference>
<evidence type="ECO:0000256" key="7">
    <source>
        <dbReference type="ARBA" id="ARBA00031466"/>
    </source>
</evidence>
<dbReference type="InterPro" id="IPR004458">
    <property type="entry name" value="TIF2_bsu_arc"/>
</dbReference>
<dbReference type="InterPro" id="IPR012340">
    <property type="entry name" value="NA-bd_OB-fold"/>
</dbReference>
<comment type="similarity">
    <text evidence="2">Belongs to the eIF-2-beta/eIF-5 family.</text>
</comment>
<dbReference type="InterPro" id="IPR002792">
    <property type="entry name" value="TRAM_dom"/>
</dbReference>
<dbReference type="PANTHER" id="PTHR23001:SF3">
    <property type="entry name" value="EUKARYOTIC TRANSLATION INITIATION FACTOR 2 SUBUNIT 2"/>
    <property type="match status" value="1"/>
</dbReference>
<evidence type="ECO:0000313" key="10">
    <source>
        <dbReference type="EMBL" id="GAH33573.1"/>
    </source>
</evidence>
<evidence type="ECO:0000259" key="9">
    <source>
        <dbReference type="PROSITE" id="PS50926"/>
    </source>
</evidence>
<dbReference type="InterPro" id="IPR016189">
    <property type="entry name" value="Transl_init_fac_IF2/IF5_N"/>
</dbReference>
<dbReference type="SUPFAM" id="SSF75689">
    <property type="entry name" value="Zinc-binding domain of translation initiation factor 2 beta"/>
    <property type="match status" value="1"/>
</dbReference>
<dbReference type="Gene3D" id="3.30.30.170">
    <property type="match status" value="1"/>
</dbReference>
<dbReference type="GO" id="GO:0003743">
    <property type="term" value="F:translation initiation factor activity"/>
    <property type="evidence" value="ECO:0007669"/>
    <property type="project" value="UniProtKB-KW"/>
</dbReference>
<dbReference type="InterPro" id="IPR002735">
    <property type="entry name" value="Transl_init_fac_IF2/IF5_dom"/>
</dbReference>
<evidence type="ECO:0000256" key="1">
    <source>
        <dbReference type="ARBA" id="ARBA00003323"/>
    </source>
</evidence>
<organism evidence="10">
    <name type="scientific">marine sediment metagenome</name>
    <dbReference type="NCBI Taxonomy" id="412755"/>
    <lineage>
        <taxon>unclassified sequences</taxon>
        <taxon>metagenomes</taxon>
        <taxon>ecological metagenomes</taxon>
    </lineage>
</organism>
<dbReference type="NCBIfam" id="TIGR00311">
    <property type="entry name" value="aIF-2beta"/>
    <property type="match status" value="1"/>
</dbReference>
<accession>X1GKQ3</accession>
<dbReference type="NCBIfam" id="NF003067">
    <property type="entry name" value="PRK03988.1"/>
    <property type="match status" value="1"/>
</dbReference>
<dbReference type="InterPro" id="IPR045196">
    <property type="entry name" value="IF2/IF5"/>
</dbReference>